<feature type="chain" id="PRO_5024840372" description="C-type lysozyme inhibitor domain-containing protein" evidence="5">
    <location>
        <begin position="22"/>
        <end position="116"/>
    </location>
</feature>
<protein>
    <recommendedName>
        <fullName evidence="6">C-type lysozyme inhibitor domain-containing protein</fullName>
    </recommendedName>
</protein>
<dbReference type="Pfam" id="PF09864">
    <property type="entry name" value="MliC"/>
    <property type="match status" value="1"/>
</dbReference>
<reference evidence="8" key="1">
    <citation type="journal article" date="2011" name="Stand. Genomic Sci.">
        <title>Genome sequence of the filamentous, gliding Thiothrix nivea neotype strain (JP2(T)).</title>
        <authorList>
            <person name="Lapidus A."/>
            <person name="Nolan M."/>
            <person name="Lucas S."/>
            <person name="Glavina Del Rio T."/>
            <person name="Tice H."/>
            <person name="Cheng J.F."/>
            <person name="Tapia R."/>
            <person name="Han C."/>
            <person name="Goodwin L."/>
            <person name="Pitluck S."/>
            <person name="Liolios K."/>
            <person name="Pagani I."/>
            <person name="Ivanova N."/>
            <person name="Huntemann M."/>
            <person name="Mavromatis K."/>
            <person name="Mikhailova N."/>
            <person name="Pati A."/>
            <person name="Chen A."/>
            <person name="Palaniappan K."/>
            <person name="Land M."/>
            <person name="Brambilla E.M."/>
            <person name="Rohde M."/>
            <person name="Abt B."/>
            <person name="Verbarg S."/>
            <person name="Goker M."/>
            <person name="Bristow J."/>
            <person name="Eisen J.A."/>
            <person name="Markowitz V."/>
            <person name="Hugenholtz P."/>
            <person name="Kyrpides N.C."/>
            <person name="Klenk H.P."/>
            <person name="Woyke T."/>
        </authorList>
    </citation>
    <scope>NUCLEOTIDE SEQUENCE [LARGE SCALE GENOMIC DNA]</scope>
    <source>
        <strain evidence="8">ATCC 35100 / DSM 5205 / JP2</strain>
    </source>
</reference>
<evidence type="ECO:0000256" key="2">
    <source>
        <dbReference type="ARBA" id="ARBA00023136"/>
    </source>
</evidence>
<keyword evidence="3" id="KW-0564">Palmitate</keyword>
<evidence type="ECO:0000256" key="5">
    <source>
        <dbReference type="SAM" id="SignalP"/>
    </source>
</evidence>
<sequence precursor="true">MKSGKMILALPLVFMVALANANDDIVLVAEPAQTYVCQDGKSVTAQYFNNTEKTISLVKLTMATEARFLPSIVSGSGSRYTDERDIEWWLKGDEASLNYDLHSDDASKTTLCSIKP</sequence>
<proteinExistence type="predicted"/>
<dbReference type="SUPFAM" id="SSF141488">
    <property type="entry name" value="YdhA-like"/>
    <property type="match status" value="1"/>
</dbReference>
<feature type="domain" description="C-type lysozyme inhibitor" evidence="6">
    <location>
        <begin position="35"/>
        <end position="100"/>
    </location>
</feature>
<dbReference type="InterPro" id="IPR036328">
    <property type="entry name" value="MliC_sf"/>
</dbReference>
<dbReference type="InterPro" id="IPR018660">
    <property type="entry name" value="MliC"/>
</dbReference>
<keyword evidence="2" id="KW-0472">Membrane</keyword>
<evidence type="ECO:0000256" key="1">
    <source>
        <dbReference type="ARBA" id="ARBA00022729"/>
    </source>
</evidence>
<keyword evidence="4" id="KW-0449">Lipoprotein</keyword>
<dbReference type="AlphaFoldDB" id="A0A656HJC4"/>
<evidence type="ECO:0000256" key="3">
    <source>
        <dbReference type="ARBA" id="ARBA00023139"/>
    </source>
</evidence>
<name>A0A656HJC4_THINJ</name>
<dbReference type="Proteomes" id="UP000005317">
    <property type="component" value="Unassembled WGS sequence"/>
</dbReference>
<feature type="signal peptide" evidence="5">
    <location>
        <begin position="1"/>
        <end position="21"/>
    </location>
</feature>
<evidence type="ECO:0000313" key="7">
    <source>
        <dbReference type="EMBL" id="EIJ36302.1"/>
    </source>
</evidence>
<organism evidence="7 8">
    <name type="scientific">Thiothrix nivea (strain ATCC 35100 / DSM 5205 / JP2)</name>
    <dbReference type="NCBI Taxonomy" id="870187"/>
    <lineage>
        <taxon>Bacteria</taxon>
        <taxon>Pseudomonadati</taxon>
        <taxon>Pseudomonadota</taxon>
        <taxon>Gammaproteobacteria</taxon>
        <taxon>Thiotrichales</taxon>
        <taxon>Thiotrichaceae</taxon>
        <taxon>Thiothrix</taxon>
    </lineage>
</organism>
<accession>A0A656HJC4</accession>
<gene>
    <name evidence="7" type="ORF">Thini_3801</name>
</gene>
<dbReference type="RefSeq" id="WP_002710179.1">
    <property type="nucleotide sequence ID" value="NZ_JH651384.1"/>
</dbReference>
<evidence type="ECO:0000313" key="8">
    <source>
        <dbReference type="Proteomes" id="UP000005317"/>
    </source>
</evidence>
<dbReference type="Gene3D" id="2.40.128.200">
    <property type="match status" value="1"/>
</dbReference>
<dbReference type="EMBL" id="JH651384">
    <property type="protein sequence ID" value="EIJ36302.1"/>
    <property type="molecule type" value="Genomic_DNA"/>
</dbReference>
<keyword evidence="1 5" id="KW-0732">Signal</keyword>
<evidence type="ECO:0000259" key="6">
    <source>
        <dbReference type="Pfam" id="PF09864"/>
    </source>
</evidence>
<dbReference type="OrthoDB" id="5348860at2"/>
<keyword evidence="8" id="KW-1185">Reference proteome</keyword>
<evidence type="ECO:0000256" key="4">
    <source>
        <dbReference type="ARBA" id="ARBA00023288"/>
    </source>
</evidence>